<dbReference type="Gene3D" id="3.40.50.10330">
    <property type="entry name" value="Probable inorganic polyphosphate/atp-NAD kinase, domain 1"/>
    <property type="match status" value="1"/>
</dbReference>
<keyword evidence="4" id="KW-0547">Nucleotide-binding</keyword>
<keyword evidence="8" id="KW-1208">Phospholipid metabolism</keyword>
<keyword evidence="5 10" id="KW-0418">Kinase</keyword>
<evidence type="ECO:0000256" key="5">
    <source>
        <dbReference type="ARBA" id="ARBA00022777"/>
    </source>
</evidence>
<dbReference type="Proteomes" id="UP000199001">
    <property type="component" value="Unassembled WGS sequence"/>
</dbReference>
<dbReference type="Gene3D" id="2.60.200.40">
    <property type="match status" value="1"/>
</dbReference>
<reference evidence="11" key="1">
    <citation type="submission" date="2016-06" db="EMBL/GenBank/DDBJ databases">
        <authorList>
            <person name="Varghese N."/>
            <person name="Submissions Spin"/>
        </authorList>
    </citation>
    <scope>NUCLEOTIDE SEQUENCE [LARGE SCALE GENOMIC DNA]</scope>
    <source>
        <strain evidence="11">DSM 43903</strain>
    </source>
</reference>
<evidence type="ECO:0000256" key="2">
    <source>
        <dbReference type="ARBA" id="ARBA00005983"/>
    </source>
</evidence>
<protein>
    <submittedName>
        <fullName evidence="10">Diacylglycerol kinase</fullName>
    </submittedName>
</protein>
<comment type="cofactor">
    <cofactor evidence="1">
        <name>Mg(2+)</name>
        <dbReference type="ChEBI" id="CHEBI:18420"/>
    </cofactor>
</comment>
<gene>
    <name evidence="10" type="ORF">GA0070606_6210</name>
</gene>
<dbReference type="GO" id="GO:0005886">
    <property type="term" value="C:plasma membrane"/>
    <property type="evidence" value="ECO:0007669"/>
    <property type="project" value="TreeGrafter"/>
</dbReference>
<comment type="similarity">
    <text evidence="2">Belongs to the diacylglycerol/lipid kinase family.</text>
</comment>
<dbReference type="InterPro" id="IPR050187">
    <property type="entry name" value="Lipid_Phosphate_FormReg"/>
</dbReference>
<dbReference type="Pfam" id="PF19279">
    <property type="entry name" value="YegS_C"/>
    <property type="match status" value="1"/>
</dbReference>
<dbReference type="STRING" id="47855.GA0070606_6210"/>
<dbReference type="InterPro" id="IPR001206">
    <property type="entry name" value="Diacylglycerol_kinase_cat_dom"/>
</dbReference>
<sequence length="331" mass="34258">MPGPAALPGPGGAGTLVGGGTVLAVTADDHPCAAGGPVAVLANPTAGRGRHRGLLPQLLRRLATAGRPVRLLHAHSADEAEAACRAAVADGASALVAVGGDGTVHRALQAVAGTTVPFGPVPAGTGNDFAVDTGFPADPLAAVDVIAAALRDGRARPVDLARLTGVDGTHRWYGAVLAAGFDAIVNERANLMRWPRGPRRYDLAILVELARLRPRRYTLRLDGVAHEVDAVLVAVGNCASYGGGMRICPDADPTDGLLDVVVGGRFDRRTLMRVKPRIYRGTHVTHPLVRSHRARTVELSAEGITTYADGERSLPLPVTVTAVPGAVLLLR</sequence>
<evidence type="ECO:0000256" key="8">
    <source>
        <dbReference type="ARBA" id="ARBA00023264"/>
    </source>
</evidence>
<evidence type="ECO:0000313" key="10">
    <source>
        <dbReference type="EMBL" id="SCL72634.1"/>
    </source>
</evidence>
<organism evidence="10 11">
    <name type="scientific">Micromonospora citrea</name>
    <dbReference type="NCBI Taxonomy" id="47855"/>
    <lineage>
        <taxon>Bacteria</taxon>
        <taxon>Bacillati</taxon>
        <taxon>Actinomycetota</taxon>
        <taxon>Actinomycetes</taxon>
        <taxon>Micromonosporales</taxon>
        <taxon>Micromonosporaceae</taxon>
        <taxon>Micromonospora</taxon>
    </lineage>
</organism>
<evidence type="ECO:0000313" key="11">
    <source>
        <dbReference type="Proteomes" id="UP000199001"/>
    </source>
</evidence>
<name>A0A1C6W2K9_9ACTN</name>
<keyword evidence="6" id="KW-0067">ATP-binding</keyword>
<dbReference type="EMBL" id="FMHZ01000002">
    <property type="protein sequence ID" value="SCL72634.1"/>
    <property type="molecule type" value="Genomic_DNA"/>
</dbReference>
<feature type="domain" description="DAGKc" evidence="9">
    <location>
        <begin position="33"/>
        <end position="168"/>
    </location>
</feature>
<evidence type="ECO:0000256" key="3">
    <source>
        <dbReference type="ARBA" id="ARBA00022679"/>
    </source>
</evidence>
<keyword evidence="7" id="KW-0594">Phospholipid biosynthesis</keyword>
<keyword evidence="7" id="KW-0443">Lipid metabolism</keyword>
<dbReference type="Pfam" id="PF00781">
    <property type="entry name" value="DAGK_cat"/>
    <property type="match status" value="1"/>
</dbReference>
<accession>A0A1C6W2K9</accession>
<dbReference type="PANTHER" id="PTHR12358:SF106">
    <property type="entry name" value="LIPID KINASE YEGS"/>
    <property type="match status" value="1"/>
</dbReference>
<dbReference type="InterPro" id="IPR016064">
    <property type="entry name" value="NAD/diacylglycerol_kinase_sf"/>
</dbReference>
<proteinExistence type="inferred from homology"/>
<evidence type="ECO:0000256" key="4">
    <source>
        <dbReference type="ARBA" id="ARBA00022741"/>
    </source>
</evidence>
<dbReference type="GO" id="GO:0005524">
    <property type="term" value="F:ATP binding"/>
    <property type="evidence" value="ECO:0007669"/>
    <property type="project" value="UniProtKB-KW"/>
</dbReference>
<keyword evidence="11" id="KW-1185">Reference proteome</keyword>
<evidence type="ECO:0000256" key="1">
    <source>
        <dbReference type="ARBA" id="ARBA00001946"/>
    </source>
</evidence>
<keyword evidence="3" id="KW-0808">Transferase</keyword>
<evidence type="ECO:0000259" key="9">
    <source>
        <dbReference type="PROSITE" id="PS50146"/>
    </source>
</evidence>
<dbReference type="PANTHER" id="PTHR12358">
    <property type="entry name" value="SPHINGOSINE KINASE"/>
    <property type="match status" value="1"/>
</dbReference>
<dbReference type="GO" id="GO:0004143">
    <property type="term" value="F:ATP-dependent diacylglycerol kinase activity"/>
    <property type="evidence" value="ECO:0007669"/>
    <property type="project" value="TreeGrafter"/>
</dbReference>
<dbReference type="GO" id="GO:0008654">
    <property type="term" value="P:phospholipid biosynthetic process"/>
    <property type="evidence" value="ECO:0007669"/>
    <property type="project" value="UniProtKB-KW"/>
</dbReference>
<evidence type="ECO:0000256" key="7">
    <source>
        <dbReference type="ARBA" id="ARBA00023209"/>
    </source>
</evidence>
<dbReference type="AlphaFoldDB" id="A0A1C6W2K9"/>
<dbReference type="SMART" id="SM00046">
    <property type="entry name" value="DAGKc"/>
    <property type="match status" value="1"/>
</dbReference>
<dbReference type="SUPFAM" id="SSF111331">
    <property type="entry name" value="NAD kinase/diacylglycerol kinase-like"/>
    <property type="match status" value="1"/>
</dbReference>
<dbReference type="NCBIfam" id="NF008882">
    <property type="entry name" value="PRK11914.1"/>
    <property type="match status" value="1"/>
</dbReference>
<evidence type="ECO:0000256" key="6">
    <source>
        <dbReference type="ARBA" id="ARBA00022840"/>
    </source>
</evidence>
<dbReference type="InterPro" id="IPR017438">
    <property type="entry name" value="ATP-NAD_kinase_N"/>
</dbReference>
<dbReference type="InterPro" id="IPR045540">
    <property type="entry name" value="YegS/DAGK_C"/>
</dbReference>
<dbReference type="PROSITE" id="PS50146">
    <property type="entry name" value="DAGK"/>
    <property type="match status" value="1"/>
</dbReference>
<keyword evidence="7" id="KW-0444">Lipid biosynthesis</keyword>